<dbReference type="Proteomes" id="UP000239549">
    <property type="component" value="Unassembled WGS sequence"/>
</dbReference>
<evidence type="ECO:0000313" key="1">
    <source>
        <dbReference type="EMBL" id="GBF34086.1"/>
    </source>
</evidence>
<protein>
    <submittedName>
        <fullName evidence="1">Uncharacterized protein</fullName>
    </submittedName>
</protein>
<evidence type="ECO:0000313" key="2">
    <source>
        <dbReference type="Proteomes" id="UP000239549"/>
    </source>
</evidence>
<name>A0A2L2XIM3_9FIRM</name>
<sequence length="45" mass="5040">MLYKRREAKNIPRPLSLPELPPGGGFQGSFADFGLSRAALWCNNY</sequence>
<comment type="caution">
    <text evidence="1">The sequence shown here is derived from an EMBL/GenBank/DDBJ whole genome shotgun (WGS) entry which is preliminary data.</text>
</comment>
<proteinExistence type="predicted"/>
<organism evidence="1 2">
    <name type="scientific">Desulfocucumis palustris</name>
    <dbReference type="NCBI Taxonomy" id="1898651"/>
    <lineage>
        <taxon>Bacteria</taxon>
        <taxon>Bacillati</taxon>
        <taxon>Bacillota</taxon>
        <taxon>Clostridia</taxon>
        <taxon>Eubacteriales</taxon>
        <taxon>Desulfocucumaceae</taxon>
        <taxon>Desulfocucumis</taxon>
    </lineage>
</organism>
<accession>A0A2L2XIM3</accession>
<dbReference type="EMBL" id="BFAV01000126">
    <property type="protein sequence ID" value="GBF34086.1"/>
    <property type="molecule type" value="Genomic_DNA"/>
</dbReference>
<gene>
    <name evidence="1" type="ORF">DCCM_3198</name>
</gene>
<dbReference type="AlphaFoldDB" id="A0A2L2XIM3"/>
<reference evidence="2" key="1">
    <citation type="submission" date="2018-02" db="EMBL/GenBank/DDBJ databases">
        <title>Genome sequence of Desulfocucumis palustris strain NAW-5.</title>
        <authorList>
            <person name="Watanabe M."/>
            <person name="Kojima H."/>
            <person name="Fukui M."/>
        </authorList>
    </citation>
    <scope>NUCLEOTIDE SEQUENCE [LARGE SCALE GENOMIC DNA]</scope>
    <source>
        <strain evidence="2">NAW-5</strain>
    </source>
</reference>
<keyword evidence="2" id="KW-1185">Reference proteome</keyword>